<keyword evidence="2" id="KW-0547">Nucleotide-binding</keyword>
<dbReference type="Gene3D" id="3.40.50.300">
    <property type="entry name" value="P-loop containing nucleotide triphosphate hydrolases"/>
    <property type="match status" value="1"/>
</dbReference>
<dbReference type="EMBL" id="CP127295">
    <property type="protein sequence ID" value="WIY06653.1"/>
    <property type="molecule type" value="Genomic_DNA"/>
</dbReference>
<protein>
    <submittedName>
        <fullName evidence="6">ATP-binding cassette domain-containing protein</fullName>
    </submittedName>
</protein>
<dbReference type="PANTHER" id="PTHR43023">
    <property type="entry name" value="PROTEIN TRIGALACTOSYLDIACYLGLYCEROL 3, CHLOROPLASTIC"/>
    <property type="match status" value="1"/>
</dbReference>
<name>A0A9Y2JYT2_9PSEU</name>
<dbReference type="InterPro" id="IPR003439">
    <property type="entry name" value="ABC_transporter-like_ATP-bd"/>
</dbReference>
<gene>
    <name evidence="6" type="ORF">QRX60_23415</name>
</gene>
<dbReference type="GO" id="GO:0005524">
    <property type="term" value="F:ATP binding"/>
    <property type="evidence" value="ECO:0007669"/>
    <property type="project" value="UniProtKB-KW"/>
</dbReference>
<dbReference type="GO" id="GO:0016887">
    <property type="term" value="F:ATP hydrolysis activity"/>
    <property type="evidence" value="ECO:0007669"/>
    <property type="project" value="InterPro"/>
</dbReference>
<reference evidence="6 7" key="1">
    <citation type="submission" date="2023-06" db="EMBL/GenBank/DDBJ databases">
        <authorList>
            <person name="Oyuntsetseg B."/>
            <person name="Kim S.B."/>
        </authorList>
    </citation>
    <scope>NUCLEOTIDE SEQUENCE [LARGE SCALE GENOMIC DNA]</scope>
    <source>
        <strain evidence="6 7">4-36</strain>
    </source>
</reference>
<dbReference type="AlphaFoldDB" id="A0A9Y2JYT2"/>
<dbReference type="Pfam" id="PF00005">
    <property type="entry name" value="ABC_tran"/>
    <property type="match status" value="1"/>
</dbReference>
<organism evidence="6 7">
    <name type="scientific">Amycolatopsis mongoliensis</name>
    <dbReference type="NCBI Taxonomy" id="715475"/>
    <lineage>
        <taxon>Bacteria</taxon>
        <taxon>Bacillati</taxon>
        <taxon>Actinomycetota</taxon>
        <taxon>Actinomycetes</taxon>
        <taxon>Pseudonocardiales</taxon>
        <taxon>Pseudonocardiaceae</taxon>
        <taxon>Amycolatopsis</taxon>
    </lineage>
</organism>
<dbReference type="Proteomes" id="UP001239397">
    <property type="component" value="Chromosome"/>
</dbReference>
<dbReference type="SUPFAM" id="SSF52540">
    <property type="entry name" value="P-loop containing nucleoside triphosphate hydrolases"/>
    <property type="match status" value="1"/>
</dbReference>
<dbReference type="InterPro" id="IPR027417">
    <property type="entry name" value="P-loop_NTPase"/>
</dbReference>
<evidence type="ECO:0000313" key="6">
    <source>
        <dbReference type="EMBL" id="WIY06653.1"/>
    </source>
</evidence>
<keyword evidence="4" id="KW-1133">Transmembrane helix</keyword>
<evidence type="ECO:0000256" key="3">
    <source>
        <dbReference type="ARBA" id="ARBA00022840"/>
    </source>
</evidence>
<evidence type="ECO:0000256" key="4">
    <source>
        <dbReference type="SAM" id="Phobius"/>
    </source>
</evidence>
<dbReference type="InterPro" id="IPR003593">
    <property type="entry name" value="AAA+_ATPase"/>
</dbReference>
<dbReference type="SMART" id="SM00382">
    <property type="entry name" value="AAA"/>
    <property type="match status" value="1"/>
</dbReference>
<keyword evidence="3 6" id="KW-0067">ATP-binding</keyword>
<proteinExistence type="predicted"/>
<dbReference type="KEGG" id="amog:QRX60_23415"/>
<feature type="domain" description="ABC transporter" evidence="5">
    <location>
        <begin position="10"/>
        <end position="250"/>
    </location>
</feature>
<evidence type="ECO:0000256" key="2">
    <source>
        <dbReference type="ARBA" id="ARBA00022741"/>
    </source>
</evidence>
<evidence type="ECO:0000313" key="7">
    <source>
        <dbReference type="Proteomes" id="UP001239397"/>
    </source>
</evidence>
<evidence type="ECO:0000259" key="5">
    <source>
        <dbReference type="PROSITE" id="PS50893"/>
    </source>
</evidence>
<dbReference type="RefSeq" id="WP_286002911.1">
    <property type="nucleotide sequence ID" value="NZ_CP127295.1"/>
</dbReference>
<evidence type="ECO:0000256" key="1">
    <source>
        <dbReference type="ARBA" id="ARBA00022448"/>
    </source>
</evidence>
<dbReference type="PROSITE" id="PS50893">
    <property type="entry name" value="ABC_TRANSPORTER_2"/>
    <property type="match status" value="1"/>
</dbReference>
<feature type="transmembrane region" description="Helical" evidence="4">
    <location>
        <begin position="285"/>
        <end position="306"/>
    </location>
</feature>
<sequence>MESAPGASKIEFDGVTTVLGDEPVLHRLRLSVPDGQVTVILGQSGCGKTTLLRHLVGLLPPTGGSVRLDGRDVWSLTSAELVSARGGIAAVLGGSHPFDSWLFSSMNVYENVACVLRRAGATDDEVHATTAPLMQEFGLAAFAGSFPEEIPAHARRRVLLAQALVSGMPLIVLDDVDTAFDSRYTGAIVRAIKSVNEKARATVLITTHDLDFAREVAHEVAVLWNGKIVSHGPPDVLLRGVRTGEEFGRRFFRSDLAGPLCRDVVEGGLRGGEPARRFFAIDPDLPVWCVVALLLLVIVFVFWSSAGTVFGGS</sequence>
<dbReference type="PANTHER" id="PTHR43023:SF3">
    <property type="entry name" value="PROTEIN TRIGALACTOSYLDIACYLGLYCEROL 3, CHLOROPLASTIC"/>
    <property type="match status" value="1"/>
</dbReference>
<keyword evidence="4" id="KW-0812">Transmembrane</keyword>
<keyword evidence="7" id="KW-1185">Reference proteome</keyword>
<keyword evidence="1" id="KW-0813">Transport</keyword>
<accession>A0A9Y2JYT2</accession>
<keyword evidence="4" id="KW-0472">Membrane</keyword>